<feature type="region of interest" description="Disordered" evidence="1">
    <location>
        <begin position="153"/>
        <end position="239"/>
    </location>
</feature>
<feature type="domain" description="REKLES" evidence="2">
    <location>
        <begin position="178"/>
        <end position="265"/>
    </location>
</feature>
<accession>A0AAE1EII7</accession>
<feature type="compositionally biased region" description="Basic and acidic residues" evidence="1">
    <location>
        <begin position="153"/>
        <end position="186"/>
    </location>
</feature>
<evidence type="ECO:0000313" key="3">
    <source>
        <dbReference type="EMBL" id="KAK3853497.1"/>
    </source>
</evidence>
<dbReference type="EMBL" id="JAWQEG010006942">
    <property type="protein sequence ID" value="KAK3853497.1"/>
    <property type="molecule type" value="Genomic_DNA"/>
</dbReference>
<evidence type="ECO:0000313" key="4">
    <source>
        <dbReference type="Proteomes" id="UP001286313"/>
    </source>
</evidence>
<proteinExistence type="predicted"/>
<feature type="compositionally biased region" description="Pro residues" evidence="1">
    <location>
        <begin position="207"/>
        <end position="224"/>
    </location>
</feature>
<sequence>MNEAGINRTGGGGRVWAGLGGERRHKLRPHVFQAAILPPMPPSPAPPTPFYPSRGGSPPGSQEALLEATRLTMWKLYNQGLGVGGGGGGGFHHEDEGPKLLPPHHPLAGVPFPPQKEALNLDLKEEEIPPLLDSRGYQPFCLQRGAPRLKDVSDRRNDFRNDTMRNDFRNDLRNDLRNDMRNRLEDSSLPPAAKRANQQEEGQEQRLPPPTTPTTPTPPTPPGYPGANIKITSRGGRGQDQSMVVSMEVNGTMYQGVLFAQAPRAPRFS</sequence>
<keyword evidence="4" id="KW-1185">Reference proteome</keyword>
<reference evidence="3" key="1">
    <citation type="submission" date="2023-10" db="EMBL/GenBank/DDBJ databases">
        <title>Genome assemblies of two species of porcelain crab, Petrolisthes cinctipes and Petrolisthes manimaculis (Anomura: Porcellanidae).</title>
        <authorList>
            <person name="Angst P."/>
        </authorList>
    </citation>
    <scope>NUCLEOTIDE SEQUENCE</scope>
    <source>
        <strain evidence="3">PB745_01</strain>
        <tissue evidence="3">Gill</tissue>
    </source>
</reference>
<dbReference type="AlphaFoldDB" id="A0AAE1EII7"/>
<dbReference type="InterPro" id="IPR023334">
    <property type="entry name" value="REKLES_domain"/>
</dbReference>
<name>A0AAE1EII7_PETCI</name>
<dbReference type="Proteomes" id="UP001286313">
    <property type="component" value="Unassembled WGS sequence"/>
</dbReference>
<feature type="region of interest" description="Disordered" evidence="1">
    <location>
        <begin position="37"/>
        <end position="62"/>
    </location>
</feature>
<evidence type="ECO:0000256" key="1">
    <source>
        <dbReference type="SAM" id="MobiDB-lite"/>
    </source>
</evidence>
<comment type="caution">
    <text evidence="3">The sequence shown here is derived from an EMBL/GenBank/DDBJ whole genome shotgun (WGS) entry which is preliminary data.</text>
</comment>
<protein>
    <recommendedName>
        <fullName evidence="2">REKLES domain-containing protein</fullName>
    </recommendedName>
</protein>
<organism evidence="3 4">
    <name type="scientific">Petrolisthes cinctipes</name>
    <name type="common">Flat porcelain crab</name>
    <dbReference type="NCBI Taxonomy" id="88211"/>
    <lineage>
        <taxon>Eukaryota</taxon>
        <taxon>Metazoa</taxon>
        <taxon>Ecdysozoa</taxon>
        <taxon>Arthropoda</taxon>
        <taxon>Crustacea</taxon>
        <taxon>Multicrustacea</taxon>
        <taxon>Malacostraca</taxon>
        <taxon>Eumalacostraca</taxon>
        <taxon>Eucarida</taxon>
        <taxon>Decapoda</taxon>
        <taxon>Pleocyemata</taxon>
        <taxon>Anomura</taxon>
        <taxon>Galatheoidea</taxon>
        <taxon>Porcellanidae</taxon>
        <taxon>Petrolisthes</taxon>
    </lineage>
</organism>
<feature type="compositionally biased region" description="Pro residues" evidence="1">
    <location>
        <begin position="38"/>
        <end position="50"/>
    </location>
</feature>
<evidence type="ECO:0000259" key="2">
    <source>
        <dbReference type="PROSITE" id="PS51486"/>
    </source>
</evidence>
<dbReference type="PROSITE" id="PS51486">
    <property type="entry name" value="REKLES"/>
    <property type="match status" value="1"/>
</dbReference>
<gene>
    <name evidence="3" type="ORF">Pcinc_039967</name>
</gene>